<feature type="compositionally biased region" description="Low complexity" evidence="2">
    <location>
        <begin position="333"/>
        <end position="348"/>
    </location>
</feature>
<feature type="compositionally biased region" description="Polar residues" evidence="2">
    <location>
        <begin position="278"/>
        <end position="287"/>
    </location>
</feature>
<dbReference type="InterPro" id="IPR016197">
    <property type="entry name" value="Chromo-like_dom_sf"/>
</dbReference>
<feature type="compositionally biased region" description="Low complexity" evidence="2">
    <location>
        <begin position="505"/>
        <end position="515"/>
    </location>
</feature>
<feature type="compositionally biased region" description="Acidic residues" evidence="2">
    <location>
        <begin position="245"/>
        <end position="256"/>
    </location>
</feature>
<comment type="caution">
    <text evidence="3">The sequence shown here is derived from an EMBL/GenBank/DDBJ whole genome shotgun (WGS) entry which is preliminary data.</text>
</comment>
<name>A0A4R8QZ17_COLTR</name>
<dbReference type="AlphaFoldDB" id="A0A4R8QZ17"/>
<feature type="region of interest" description="Disordered" evidence="2">
    <location>
        <begin position="653"/>
        <end position="708"/>
    </location>
</feature>
<evidence type="ECO:0000256" key="1">
    <source>
        <dbReference type="ARBA" id="ARBA00011353"/>
    </source>
</evidence>
<evidence type="ECO:0000313" key="3">
    <source>
        <dbReference type="EMBL" id="TDZ46959.1"/>
    </source>
</evidence>
<feature type="compositionally biased region" description="Basic and acidic residues" evidence="2">
    <location>
        <begin position="288"/>
        <end position="301"/>
    </location>
</feature>
<evidence type="ECO:0008006" key="5">
    <source>
        <dbReference type="Google" id="ProtNLM"/>
    </source>
</evidence>
<feature type="compositionally biased region" description="Basic and acidic residues" evidence="2">
    <location>
        <begin position="132"/>
        <end position="161"/>
    </location>
</feature>
<dbReference type="EMBL" id="RYZW01000110">
    <property type="protein sequence ID" value="TDZ46959.1"/>
    <property type="molecule type" value="Genomic_DNA"/>
</dbReference>
<proteinExistence type="predicted"/>
<feature type="compositionally biased region" description="Low complexity" evidence="2">
    <location>
        <begin position="186"/>
        <end position="198"/>
    </location>
</feature>
<dbReference type="STRING" id="5466.A0A4R8QZ17"/>
<feature type="region of interest" description="Disordered" evidence="2">
    <location>
        <begin position="1"/>
        <end position="30"/>
    </location>
</feature>
<dbReference type="SUPFAM" id="SSF54160">
    <property type="entry name" value="Chromo domain-like"/>
    <property type="match status" value="1"/>
</dbReference>
<dbReference type="Proteomes" id="UP000295703">
    <property type="component" value="Unassembled WGS sequence"/>
</dbReference>
<feature type="compositionally biased region" description="Polar residues" evidence="2">
    <location>
        <begin position="517"/>
        <end position="531"/>
    </location>
</feature>
<evidence type="ECO:0000256" key="2">
    <source>
        <dbReference type="SAM" id="MobiDB-lite"/>
    </source>
</evidence>
<protein>
    <recommendedName>
        <fullName evidence="5">Chromo domain-containing protein</fullName>
    </recommendedName>
</protein>
<evidence type="ECO:0000313" key="4">
    <source>
        <dbReference type="Proteomes" id="UP000295703"/>
    </source>
</evidence>
<comment type="subunit">
    <text evidence="1">Component of the NuA4 histone acetyltransferase complex.</text>
</comment>
<organism evidence="3 4">
    <name type="scientific">Colletotrichum trifolii</name>
    <dbReference type="NCBI Taxonomy" id="5466"/>
    <lineage>
        <taxon>Eukaryota</taxon>
        <taxon>Fungi</taxon>
        <taxon>Dikarya</taxon>
        <taxon>Ascomycota</taxon>
        <taxon>Pezizomycotina</taxon>
        <taxon>Sordariomycetes</taxon>
        <taxon>Hypocreomycetidae</taxon>
        <taxon>Glomerellales</taxon>
        <taxon>Glomerellaceae</taxon>
        <taxon>Colletotrichum</taxon>
        <taxon>Colletotrichum orbiculare species complex</taxon>
    </lineage>
</organism>
<dbReference type="CDD" id="cd00024">
    <property type="entry name" value="CD_CSD"/>
    <property type="match status" value="1"/>
</dbReference>
<sequence>MSRHTSRVWFGRPGHGNNTTVDSTRSVKRPTKGQTELAVVFDNIPSYRKYTAGKGPRLRPITLLPVRDSTAYIREEFFLSPSASPSGNKRLQYVIGWTDLAAARLVVDAERIADYVSPAAYEEWCAARAAERDEEERRKEEEENVRAVAEAEAREKEDESLRNVQITDAGNYGKRKRRTKAEMEADTAATTSVSRAVTPQVGEKRKPGRPRKTAPSLSTPSKARLEDFAELDAEVDSHSGNSIDVDADEDEEDDDGMIYQQLLNDRPGTLAKHVGHSAYSTSDSEAYSSKESRKSDRLEHLIKRRRTKSPPPGISRPAHEGIEADRRRSTSQLGLSRGSTSPLSLSLPPLRPAMASQAASSSRPVWSFNPPVPQASVSHTSKPPVGTRTAAQPPRRSLLTVTHPSSRPELPPPPPKKETPIPIPLPAFAKKTTAILPPQRGSSAPTKAPVPVPGLPELRGTPVRIPRTTFSKRETPIPLPQHQLVPSTAPPILPSLNGTKPPPTTTTTNLSTPTPGANPSQTFTPLSQSKLPWSPPHPQTSPPPPPPQDQESIRSCIVVDPDRDELAEDMYEVLRLEGLQLRYVRGKPVRFFAVRWKGDWSPEQNPTWEPERNIPRYLTKRYLAAHPLPKNTPTLENYFSTSWNQRKYSSVSEAFEGRGEEENAAAAAAAAEQDEEDEIAVQTVEAQGDEMLVVTDEPQPAVKPTLSR</sequence>
<reference evidence="3 4" key="1">
    <citation type="submission" date="2018-12" db="EMBL/GenBank/DDBJ databases">
        <title>Genome sequence and assembly of Colletotrichum trifolii.</title>
        <authorList>
            <person name="Gan P."/>
            <person name="Shirasu K."/>
        </authorList>
    </citation>
    <scope>NUCLEOTIDE SEQUENCE [LARGE SCALE GENOMIC DNA]</scope>
    <source>
        <strain evidence="3 4">543-2</strain>
    </source>
</reference>
<accession>A0A4R8QZ17</accession>
<dbReference type="Gene3D" id="2.40.50.40">
    <property type="match status" value="1"/>
</dbReference>
<feature type="compositionally biased region" description="Pro residues" evidence="2">
    <location>
        <begin position="533"/>
        <end position="548"/>
    </location>
</feature>
<feature type="region of interest" description="Disordered" evidence="2">
    <location>
        <begin position="132"/>
        <end position="552"/>
    </location>
</feature>
<gene>
    <name evidence="3" type="ORF">CTRI78_v008804</name>
</gene>
<keyword evidence="4" id="KW-1185">Reference proteome</keyword>
<feature type="compositionally biased region" description="Basic and acidic residues" evidence="2">
    <location>
        <begin position="317"/>
        <end position="328"/>
    </location>
</feature>